<feature type="transmembrane region" description="Helical" evidence="1">
    <location>
        <begin position="7"/>
        <end position="25"/>
    </location>
</feature>
<gene>
    <name evidence="2" type="ORF">PaecuDRAFT_4577</name>
</gene>
<feature type="transmembrane region" description="Helical" evidence="1">
    <location>
        <begin position="66"/>
        <end position="88"/>
    </location>
</feature>
<dbReference type="Proteomes" id="UP000005387">
    <property type="component" value="Unassembled WGS sequence"/>
</dbReference>
<sequence>MRVLSIILAILFSTVLSLWVLWGIIVQFSLQYNYMPLYVFAIAALGTLALAVSMIMFYVRAAAPRYVYLLALQHLFVAASGTLLLSILRGWYVWVQGLTTVYDVGWYNSEEFTLEDIYDDIGILMLTRVPIPHWHWNLLVGIAAALLIASMVWVWRSRPRRANQASHG</sequence>
<feature type="transmembrane region" description="Helical" evidence="1">
    <location>
        <begin position="37"/>
        <end position="59"/>
    </location>
</feature>
<keyword evidence="1" id="KW-1133">Transmembrane helix</keyword>
<keyword evidence="1" id="KW-0472">Membrane</keyword>
<reference evidence="2 3" key="1">
    <citation type="submission" date="2010-07" db="EMBL/GenBank/DDBJ databases">
        <title>The draft genome of Paenibacillus curdlanolyticus YK9.</title>
        <authorList>
            <consortium name="US DOE Joint Genome Institute (JGI-PGF)"/>
            <person name="Lucas S."/>
            <person name="Copeland A."/>
            <person name="Lapidus A."/>
            <person name="Cheng J.-F."/>
            <person name="Bruce D."/>
            <person name="Goodwin L."/>
            <person name="Pitluck S."/>
            <person name="Land M.L."/>
            <person name="Hauser L."/>
            <person name="Chang Y.-J."/>
            <person name="Jeffries C."/>
            <person name="Anderson I.J."/>
            <person name="Johnson E."/>
            <person name="Loganathan U."/>
            <person name="Mulhopadhyay B."/>
            <person name="Kyrpides N."/>
            <person name="Woyke T.J."/>
        </authorList>
    </citation>
    <scope>NUCLEOTIDE SEQUENCE [LARGE SCALE GENOMIC DNA]</scope>
    <source>
        <strain evidence="2 3">YK9</strain>
    </source>
</reference>
<dbReference type="EMBL" id="AEDD01000015">
    <property type="protein sequence ID" value="EFM08566.1"/>
    <property type="molecule type" value="Genomic_DNA"/>
</dbReference>
<name>E0IFY6_9BACL</name>
<feature type="transmembrane region" description="Helical" evidence="1">
    <location>
        <begin position="134"/>
        <end position="155"/>
    </location>
</feature>
<dbReference type="AlphaFoldDB" id="E0IFY6"/>
<accession>E0IFY6</accession>
<protein>
    <submittedName>
        <fullName evidence="2">Uncharacterized protein</fullName>
    </submittedName>
</protein>
<keyword evidence="1" id="KW-0812">Transmembrane</keyword>
<evidence type="ECO:0000313" key="3">
    <source>
        <dbReference type="Proteomes" id="UP000005387"/>
    </source>
</evidence>
<dbReference type="STRING" id="717606.PaecuDRAFT_4577"/>
<proteinExistence type="predicted"/>
<keyword evidence="3" id="KW-1185">Reference proteome</keyword>
<evidence type="ECO:0000256" key="1">
    <source>
        <dbReference type="SAM" id="Phobius"/>
    </source>
</evidence>
<organism evidence="2 3">
    <name type="scientific">Paenibacillus curdlanolyticus YK9</name>
    <dbReference type="NCBI Taxonomy" id="717606"/>
    <lineage>
        <taxon>Bacteria</taxon>
        <taxon>Bacillati</taxon>
        <taxon>Bacillota</taxon>
        <taxon>Bacilli</taxon>
        <taxon>Bacillales</taxon>
        <taxon>Paenibacillaceae</taxon>
        <taxon>Paenibacillus</taxon>
    </lineage>
</organism>
<evidence type="ECO:0000313" key="2">
    <source>
        <dbReference type="EMBL" id="EFM08566.1"/>
    </source>
</evidence>